<evidence type="ECO:0000256" key="1">
    <source>
        <dbReference type="ARBA" id="ARBA00022741"/>
    </source>
</evidence>
<dbReference type="Pfam" id="PF01656">
    <property type="entry name" value="CbiA"/>
    <property type="match status" value="1"/>
</dbReference>
<reference evidence="5" key="1">
    <citation type="journal article" date="2019" name="Int. J. Syst. Evol. Microbiol.">
        <title>The Global Catalogue of Microorganisms (GCM) 10K type strain sequencing project: providing services to taxonomists for standard genome sequencing and annotation.</title>
        <authorList>
            <consortium name="The Broad Institute Genomics Platform"/>
            <consortium name="The Broad Institute Genome Sequencing Center for Infectious Disease"/>
            <person name="Wu L."/>
            <person name="Ma J."/>
        </authorList>
    </citation>
    <scope>NUCLEOTIDE SEQUENCE [LARGE SCALE GENOMIC DNA]</scope>
    <source>
        <strain evidence="5">KCTC 15012</strain>
    </source>
</reference>
<dbReference type="InterPro" id="IPR027417">
    <property type="entry name" value="P-loop_NTPase"/>
</dbReference>
<dbReference type="InterPro" id="IPR050625">
    <property type="entry name" value="ParA/MinD_ATPase"/>
</dbReference>
<dbReference type="SUPFAM" id="SSF52540">
    <property type="entry name" value="P-loop containing nucleoside triphosphate hydrolases"/>
    <property type="match status" value="1"/>
</dbReference>
<protein>
    <submittedName>
        <fullName evidence="4">KGGVGR-motif variant AAA ATPase</fullName>
    </submittedName>
</protein>
<keyword evidence="1" id="KW-0547">Nucleotide-binding</keyword>
<dbReference type="RefSeq" id="WP_377315249.1">
    <property type="nucleotide sequence ID" value="NZ_JBHUIY010000009.1"/>
</dbReference>
<proteinExistence type="predicted"/>
<keyword evidence="2" id="KW-0067">ATP-binding</keyword>
<evidence type="ECO:0000259" key="3">
    <source>
        <dbReference type="Pfam" id="PF01656"/>
    </source>
</evidence>
<evidence type="ECO:0000256" key="2">
    <source>
        <dbReference type="ARBA" id="ARBA00022840"/>
    </source>
</evidence>
<dbReference type="PANTHER" id="PTHR43384:SF6">
    <property type="entry name" value="SEPTUM SITE-DETERMINING PROTEIN MIND HOMOLOG, CHLOROPLASTIC"/>
    <property type="match status" value="1"/>
</dbReference>
<dbReference type="InterPro" id="IPR002586">
    <property type="entry name" value="CobQ/CobB/MinD/ParA_Nub-bd_dom"/>
</dbReference>
<dbReference type="PANTHER" id="PTHR43384">
    <property type="entry name" value="SEPTUM SITE-DETERMINING PROTEIN MIND HOMOLOG, CHLOROPLASTIC-RELATED"/>
    <property type="match status" value="1"/>
</dbReference>
<evidence type="ECO:0000313" key="5">
    <source>
        <dbReference type="Proteomes" id="UP001597296"/>
    </source>
</evidence>
<evidence type="ECO:0000313" key="4">
    <source>
        <dbReference type="EMBL" id="MFD2233476.1"/>
    </source>
</evidence>
<comment type="caution">
    <text evidence="4">The sequence shown here is derived from an EMBL/GenBank/DDBJ whole genome shotgun (WGS) entry which is preliminary data.</text>
</comment>
<sequence length="433" mass="47841">MITFDRLLPEILGRFETYRSRVERLDWLLVNRDLNGRIRLILPEAAQGDDEVRSGIESLAGDLAETLGRHGYPAASAILFEPEREAALAGGTSFRLEGFDNVVVVDRLATEGNWLELTPESTGAPRVVFFSIKGGVGRSTALAALAWAVAQDSKRVLVLDLDLESPGLSTTVLPEEKQPLFGITDWLVEDLVDNGETVLESMVATSDLSHDGEILVVPAHGRDPGDYVAKLGRVWMPKIHPDGRREAFSARLRRLIDGLEARYRPDIVLIDSRAGIEEVASSCVMGLGANLVLLFALEGRQTWSGYRILFDYWTRAGVASEIRTRLQIVAALVPETDPADYLAGLQDEAYKLFAETLYDDLPAGEPALDLWHFDPADESAPHHPWPIRWHRGFAALRSLHGRLAVIDQGEVDGIFGALIRNVDSYLEQGTRDD</sequence>
<dbReference type="EMBL" id="JBHUIY010000009">
    <property type="protein sequence ID" value="MFD2233476.1"/>
    <property type="molecule type" value="Genomic_DNA"/>
</dbReference>
<name>A0ABW5C9A6_9PROT</name>
<organism evidence="4 5">
    <name type="scientific">Phaeospirillum tilakii</name>
    <dbReference type="NCBI Taxonomy" id="741673"/>
    <lineage>
        <taxon>Bacteria</taxon>
        <taxon>Pseudomonadati</taxon>
        <taxon>Pseudomonadota</taxon>
        <taxon>Alphaproteobacteria</taxon>
        <taxon>Rhodospirillales</taxon>
        <taxon>Rhodospirillaceae</taxon>
        <taxon>Phaeospirillum</taxon>
    </lineage>
</organism>
<accession>A0ABW5C9A6</accession>
<dbReference type="Proteomes" id="UP001597296">
    <property type="component" value="Unassembled WGS sequence"/>
</dbReference>
<dbReference type="NCBIfam" id="NF047398">
    <property type="entry name" value="AAA_KGGVGR"/>
    <property type="match status" value="1"/>
</dbReference>
<gene>
    <name evidence="4" type="ORF">ACFSNB_06635</name>
</gene>
<dbReference type="Gene3D" id="3.40.50.300">
    <property type="entry name" value="P-loop containing nucleotide triphosphate hydrolases"/>
    <property type="match status" value="1"/>
</dbReference>
<keyword evidence="5" id="KW-1185">Reference proteome</keyword>
<feature type="domain" description="CobQ/CobB/MinD/ParA nucleotide binding" evidence="3">
    <location>
        <begin position="128"/>
        <end position="242"/>
    </location>
</feature>